<reference evidence="1" key="1">
    <citation type="journal article" date="2020" name="Stud. Mycol.">
        <title>101 Dothideomycetes genomes: a test case for predicting lifestyles and emergence of pathogens.</title>
        <authorList>
            <person name="Haridas S."/>
            <person name="Albert R."/>
            <person name="Binder M."/>
            <person name="Bloem J."/>
            <person name="Labutti K."/>
            <person name="Salamov A."/>
            <person name="Andreopoulos B."/>
            <person name="Baker S."/>
            <person name="Barry K."/>
            <person name="Bills G."/>
            <person name="Bluhm B."/>
            <person name="Cannon C."/>
            <person name="Castanera R."/>
            <person name="Culley D."/>
            <person name="Daum C."/>
            <person name="Ezra D."/>
            <person name="Gonzalez J."/>
            <person name="Henrissat B."/>
            <person name="Kuo A."/>
            <person name="Liang C."/>
            <person name="Lipzen A."/>
            <person name="Lutzoni F."/>
            <person name="Magnuson J."/>
            <person name="Mondo S."/>
            <person name="Nolan M."/>
            <person name="Ohm R."/>
            <person name="Pangilinan J."/>
            <person name="Park H.-J."/>
            <person name="Ramirez L."/>
            <person name="Alfaro M."/>
            <person name="Sun H."/>
            <person name="Tritt A."/>
            <person name="Yoshinaga Y."/>
            <person name="Zwiers L.-H."/>
            <person name="Turgeon B."/>
            <person name="Goodwin S."/>
            <person name="Spatafora J."/>
            <person name="Crous P."/>
            <person name="Grigoriev I."/>
        </authorList>
    </citation>
    <scope>NUCLEOTIDE SEQUENCE</scope>
    <source>
        <strain evidence="1">CBS 207.26</strain>
    </source>
</reference>
<sequence>LKKSRSLIHISFDNWTTIGGKQALTGICVHHLDESGKVLDYLLGLPQLHGKHSGENI</sequence>
<dbReference type="OrthoDB" id="3684274at2759"/>
<dbReference type="AlphaFoldDB" id="A0A6A6D8P9"/>
<proteinExistence type="predicted"/>
<dbReference type="EMBL" id="ML995204">
    <property type="protein sequence ID" value="KAF2174350.1"/>
    <property type="molecule type" value="Genomic_DNA"/>
</dbReference>
<feature type="non-terminal residue" evidence="1">
    <location>
        <position position="1"/>
    </location>
</feature>
<evidence type="ECO:0000313" key="2">
    <source>
        <dbReference type="Proteomes" id="UP000800200"/>
    </source>
</evidence>
<gene>
    <name evidence="1" type="ORF">K469DRAFT_473493</name>
</gene>
<evidence type="ECO:0008006" key="3">
    <source>
        <dbReference type="Google" id="ProtNLM"/>
    </source>
</evidence>
<keyword evidence="2" id="KW-1185">Reference proteome</keyword>
<protein>
    <recommendedName>
        <fullName evidence="3">DUF659 domain-containing protein</fullName>
    </recommendedName>
</protein>
<dbReference type="Proteomes" id="UP000800200">
    <property type="component" value="Unassembled WGS sequence"/>
</dbReference>
<name>A0A6A6D8P9_9PEZI</name>
<accession>A0A6A6D8P9</accession>
<organism evidence="1 2">
    <name type="scientific">Zopfia rhizophila CBS 207.26</name>
    <dbReference type="NCBI Taxonomy" id="1314779"/>
    <lineage>
        <taxon>Eukaryota</taxon>
        <taxon>Fungi</taxon>
        <taxon>Dikarya</taxon>
        <taxon>Ascomycota</taxon>
        <taxon>Pezizomycotina</taxon>
        <taxon>Dothideomycetes</taxon>
        <taxon>Dothideomycetes incertae sedis</taxon>
        <taxon>Zopfiaceae</taxon>
        <taxon>Zopfia</taxon>
    </lineage>
</organism>
<evidence type="ECO:0000313" key="1">
    <source>
        <dbReference type="EMBL" id="KAF2174350.1"/>
    </source>
</evidence>
<feature type="non-terminal residue" evidence="1">
    <location>
        <position position="57"/>
    </location>
</feature>